<feature type="transmembrane region" description="Helical" evidence="6">
    <location>
        <begin position="757"/>
        <end position="783"/>
    </location>
</feature>
<accession>A0A1E5T6Z6</accession>
<dbReference type="GO" id="GO:0005886">
    <property type="term" value="C:plasma membrane"/>
    <property type="evidence" value="ECO:0007669"/>
    <property type="project" value="UniProtKB-SubCell"/>
</dbReference>
<comment type="caution">
    <text evidence="9">The sequence shown here is derived from an EMBL/GenBank/DDBJ whole genome shotgun (WGS) entry which is preliminary data.</text>
</comment>
<keyword evidence="4 6" id="KW-1133">Transmembrane helix</keyword>
<feature type="transmembrane region" description="Helical" evidence="6">
    <location>
        <begin position="98"/>
        <end position="118"/>
    </location>
</feature>
<keyword evidence="10" id="KW-1185">Reference proteome</keyword>
<dbReference type="InterPro" id="IPR047699">
    <property type="entry name" value="Permease_put_prefix"/>
</dbReference>
<dbReference type="InterPro" id="IPR003838">
    <property type="entry name" value="ABC3_permease_C"/>
</dbReference>
<dbReference type="PANTHER" id="PTHR30572">
    <property type="entry name" value="MEMBRANE COMPONENT OF TRANSPORTER-RELATED"/>
    <property type="match status" value="1"/>
</dbReference>
<dbReference type="Pfam" id="PF12704">
    <property type="entry name" value="MacB_PCD"/>
    <property type="match status" value="1"/>
</dbReference>
<dbReference type="RefSeq" id="WP_069834477.1">
    <property type="nucleotide sequence ID" value="NZ_MDGQ01000003.1"/>
</dbReference>
<evidence type="ECO:0000313" key="9">
    <source>
        <dbReference type="EMBL" id="OEK07165.1"/>
    </source>
</evidence>
<evidence type="ECO:0000256" key="1">
    <source>
        <dbReference type="ARBA" id="ARBA00004651"/>
    </source>
</evidence>
<feature type="domain" description="MacB-like periplasmic core" evidence="8">
    <location>
        <begin position="98"/>
        <end position="320"/>
    </location>
</feature>
<dbReference type="NCBIfam" id="NF038404">
    <property type="entry name" value="perm_prefix_2"/>
    <property type="match status" value="1"/>
</dbReference>
<dbReference type="PANTHER" id="PTHR30572:SF18">
    <property type="entry name" value="ABC-TYPE MACROLIDE FAMILY EXPORT SYSTEM PERMEASE COMPONENT 2"/>
    <property type="match status" value="1"/>
</dbReference>
<evidence type="ECO:0000313" key="10">
    <source>
        <dbReference type="Proteomes" id="UP000095552"/>
    </source>
</evidence>
<keyword evidence="2" id="KW-1003">Cell membrane</keyword>
<proteinExistence type="predicted"/>
<evidence type="ECO:0000256" key="3">
    <source>
        <dbReference type="ARBA" id="ARBA00022692"/>
    </source>
</evidence>
<dbReference type="STRING" id="1563681.BFP71_05770"/>
<sequence length="882" mass="99389">MAYNQLYHPPKFADWFLRQVCKGNLLEEIEGDLFEHYQVIREMHPKWRADLAYWFHMVNFLRPFALKKIGQNSSTIIMYRSYFKFTLRHMWRKKLSTSFNLIGLVLAFMVCGFIYLHLQQELSFDKFHANSEDMYRVAWMNDNPQTRTPHPLAQAMVNDLPEVESAVSLSPIYGAGLTKQSVTLTLEKENISFAEPNGYFVDSTFFDVFDFKFLEGNPETALKSPFGVLLSKSTAKRYFGDKPAVGSRLSFDVNTDMLEVVGVVEDAPKTSHFHYNFLISYVTLKSLNFNDPWMSWDDFGHFNYVKLKAGSDPKALENKIPTWVQNYLDWSDEGIESLIAGEYKFELQPIEDIHLHSNIRWELESNSSFSYLIIYGVSGLFILLISIINFVNLSTARSAERLKEVGVKKTLGAYRGQLLSQFVFESLFSSLLALAMGIFAMYALQDAFNQLVNGQILAQDIWETNSLLFMLGVTVITAIFAAAYPAIYLNALHPGQILKGTTQKKIGGAFVRNTLLSVQLIAAILMVTGSLIINGQISFLKNKDLGFQQDNLMVVELSNYVNKSELIKEAFSKLSGIASVATVSNVPGGQFNQHSIYAEKDPSVRTDAAEAFIDDDALSVLGIELLEGRMLDETIASDSSGTSFLINETAAKQLNLSDPVGETLFWEDNENLVKGRIVGLVKDFHYKSLHVPIRPIIMMVQPRRLNYLIAQADTKALSTLIPQMEQTFGEIYPEDDFRLTFLDEQIAELYKEESRTLLLTSILSGISIFLAIAGLVGIVSIAIKQRVKEIGIRKILGASVKEILMLINGRYVIITLMALALALPVSYLSMNSWMENFTYQHAINPMVYLLTGMCALVLIFITISAISLRTVRSNPADALRIE</sequence>
<comment type="subcellular location">
    <subcellularLocation>
        <location evidence="1">Cell membrane</location>
        <topology evidence="1">Multi-pass membrane protein</topology>
    </subcellularLocation>
</comment>
<evidence type="ECO:0000259" key="8">
    <source>
        <dbReference type="Pfam" id="PF12704"/>
    </source>
</evidence>
<evidence type="ECO:0000256" key="4">
    <source>
        <dbReference type="ARBA" id="ARBA00022989"/>
    </source>
</evidence>
<name>A0A1E5T6Z6_9BACT</name>
<reference evidence="9 10" key="1">
    <citation type="submission" date="2016-08" db="EMBL/GenBank/DDBJ databases">
        <title>Draft genome of Fabibacter sp. strain SK-8.</title>
        <authorList>
            <person name="Wong S.-K."/>
            <person name="Hamasaki K."/>
            <person name="Yoshizawa S."/>
        </authorList>
    </citation>
    <scope>NUCLEOTIDE SEQUENCE [LARGE SCALE GENOMIC DNA]</scope>
    <source>
        <strain evidence="9 10">SK-8</strain>
    </source>
</reference>
<dbReference type="Proteomes" id="UP000095552">
    <property type="component" value="Unassembled WGS sequence"/>
</dbReference>
<evidence type="ECO:0000259" key="7">
    <source>
        <dbReference type="Pfam" id="PF02687"/>
    </source>
</evidence>
<feature type="transmembrane region" description="Helical" evidence="6">
    <location>
        <begin position="422"/>
        <end position="444"/>
    </location>
</feature>
<evidence type="ECO:0008006" key="11">
    <source>
        <dbReference type="Google" id="ProtNLM"/>
    </source>
</evidence>
<feature type="domain" description="ABC3 transporter permease C-terminal" evidence="7">
    <location>
        <begin position="378"/>
        <end position="490"/>
    </location>
</feature>
<evidence type="ECO:0000256" key="5">
    <source>
        <dbReference type="ARBA" id="ARBA00023136"/>
    </source>
</evidence>
<dbReference type="Pfam" id="PF02687">
    <property type="entry name" value="FtsX"/>
    <property type="match status" value="2"/>
</dbReference>
<dbReference type="InterPro" id="IPR025857">
    <property type="entry name" value="MacB_PCD"/>
</dbReference>
<dbReference type="GO" id="GO:0022857">
    <property type="term" value="F:transmembrane transporter activity"/>
    <property type="evidence" value="ECO:0007669"/>
    <property type="project" value="TreeGrafter"/>
</dbReference>
<dbReference type="InterPro" id="IPR050250">
    <property type="entry name" value="Macrolide_Exporter_MacB"/>
</dbReference>
<gene>
    <name evidence="9" type="ORF">BFP71_05770</name>
</gene>
<feature type="transmembrane region" description="Helical" evidence="6">
    <location>
        <begin position="510"/>
        <end position="533"/>
    </location>
</feature>
<feature type="transmembrane region" description="Helical" evidence="6">
    <location>
        <begin position="467"/>
        <end position="489"/>
    </location>
</feature>
<organism evidence="9 10">
    <name type="scientific">Roseivirga misakiensis</name>
    <dbReference type="NCBI Taxonomy" id="1563681"/>
    <lineage>
        <taxon>Bacteria</taxon>
        <taxon>Pseudomonadati</taxon>
        <taxon>Bacteroidota</taxon>
        <taxon>Cytophagia</taxon>
        <taxon>Cytophagales</taxon>
        <taxon>Roseivirgaceae</taxon>
        <taxon>Roseivirga</taxon>
    </lineage>
</organism>
<keyword evidence="3 6" id="KW-0812">Transmembrane</keyword>
<protein>
    <recommendedName>
        <fullName evidence="11">ABC3 transporter permease protein domain-containing protein</fullName>
    </recommendedName>
</protein>
<evidence type="ECO:0000256" key="6">
    <source>
        <dbReference type="SAM" id="Phobius"/>
    </source>
</evidence>
<keyword evidence="5 6" id="KW-0472">Membrane</keyword>
<feature type="transmembrane region" description="Helical" evidence="6">
    <location>
        <begin position="369"/>
        <end position="393"/>
    </location>
</feature>
<evidence type="ECO:0000256" key="2">
    <source>
        <dbReference type="ARBA" id="ARBA00022475"/>
    </source>
</evidence>
<dbReference type="EMBL" id="MDGQ01000003">
    <property type="protein sequence ID" value="OEK07165.1"/>
    <property type="molecule type" value="Genomic_DNA"/>
</dbReference>
<feature type="transmembrane region" description="Helical" evidence="6">
    <location>
        <begin position="847"/>
        <end position="868"/>
    </location>
</feature>
<dbReference type="OrthoDB" id="973284at2"/>
<feature type="transmembrane region" description="Helical" evidence="6">
    <location>
        <begin position="803"/>
        <end position="827"/>
    </location>
</feature>
<feature type="domain" description="ABC3 transporter permease C-terminal" evidence="7">
    <location>
        <begin position="762"/>
        <end position="875"/>
    </location>
</feature>
<dbReference type="AlphaFoldDB" id="A0A1E5T6Z6"/>